<sequence>MREEMVVMVKMKAATKAQTSKETIFLLRLSLSLSNLPFNAFLRKLERSVPEISNPNIFLWVTVTTLMSQLAVP</sequence>
<dbReference type="EMBL" id="CM018040">
    <property type="protein sequence ID" value="KAA8535881.1"/>
    <property type="molecule type" value="Genomic_DNA"/>
</dbReference>
<proteinExistence type="predicted"/>
<accession>A0A5J5B439</accession>
<reference evidence="1 2" key="1">
    <citation type="submission" date="2019-09" db="EMBL/GenBank/DDBJ databases">
        <title>A chromosome-level genome assembly of the Chinese tupelo Nyssa sinensis.</title>
        <authorList>
            <person name="Yang X."/>
            <person name="Kang M."/>
            <person name="Yang Y."/>
            <person name="Xiong H."/>
            <person name="Wang M."/>
            <person name="Zhang Z."/>
            <person name="Wang Z."/>
            <person name="Wu H."/>
            <person name="Ma T."/>
            <person name="Liu J."/>
            <person name="Xi Z."/>
        </authorList>
    </citation>
    <scope>NUCLEOTIDE SEQUENCE [LARGE SCALE GENOMIC DNA]</scope>
    <source>
        <strain evidence="1">J267</strain>
        <tissue evidence="1">Leaf</tissue>
    </source>
</reference>
<evidence type="ECO:0000313" key="2">
    <source>
        <dbReference type="Proteomes" id="UP000325577"/>
    </source>
</evidence>
<protein>
    <submittedName>
        <fullName evidence="1">Uncharacterized protein</fullName>
    </submittedName>
</protein>
<gene>
    <name evidence="1" type="ORF">F0562_030884</name>
</gene>
<evidence type="ECO:0000313" key="1">
    <source>
        <dbReference type="EMBL" id="KAA8535881.1"/>
    </source>
</evidence>
<organism evidence="1 2">
    <name type="scientific">Nyssa sinensis</name>
    <dbReference type="NCBI Taxonomy" id="561372"/>
    <lineage>
        <taxon>Eukaryota</taxon>
        <taxon>Viridiplantae</taxon>
        <taxon>Streptophyta</taxon>
        <taxon>Embryophyta</taxon>
        <taxon>Tracheophyta</taxon>
        <taxon>Spermatophyta</taxon>
        <taxon>Magnoliopsida</taxon>
        <taxon>eudicotyledons</taxon>
        <taxon>Gunneridae</taxon>
        <taxon>Pentapetalae</taxon>
        <taxon>asterids</taxon>
        <taxon>Cornales</taxon>
        <taxon>Nyssaceae</taxon>
        <taxon>Nyssa</taxon>
    </lineage>
</organism>
<dbReference type="Proteomes" id="UP000325577">
    <property type="component" value="Linkage Group LG17"/>
</dbReference>
<dbReference type="AlphaFoldDB" id="A0A5J5B439"/>
<keyword evidence="2" id="KW-1185">Reference proteome</keyword>
<name>A0A5J5B439_9ASTE</name>